<dbReference type="Pfam" id="PF02558">
    <property type="entry name" value="ApbA"/>
    <property type="match status" value="1"/>
</dbReference>
<dbReference type="OrthoDB" id="3629910at2759"/>
<dbReference type="Gene3D" id="3.40.50.720">
    <property type="entry name" value="NAD(P)-binding Rossmann-like Domain"/>
    <property type="match status" value="1"/>
</dbReference>
<proteinExistence type="predicted"/>
<name>A0A6A6FCM8_9PEZI</name>
<accession>A0A6A6FCM8</accession>
<sequence length="307" mass="34014">MSRERLNIAILGVGRIGSTIAFQLSRVGGHKITGIARPKSRRLEQLHHHDGIVNGKNEKARITVLDNLDPHIPYDLIIVTLFGHQAPPLLPTLQRSAAKCVLFMFNTFTPETFINSIGQDKISFGMPFIQAILNPEGLLTSKITGPGTQKTVLSDSRWVELFETSDLPAELEPDMPLWLRCHTPMTIAFETTMVKGHQHGAGVSWAEAIDTANGIRDCYALIRNLGYEVYPTGKRRVEACPRWIVAVGFWLLSRSRSLRELFATGTPECDAIIDAMAQEAERAGLRQQAGRVRALKPMRGLSGVKRG</sequence>
<evidence type="ECO:0000313" key="2">
    <source>
        <dbReference type="EMBL" id="KAF2211154.1"/>
    </source>
</evidence>
<dbReference type="InterPro" id="IPR013332">
    <property type="entry name" value="KPR_N"/>
</dbReference>
<gene>
    <name evidence="2" type="ORF">CERZMDRAFT_85700</name>
</gene>
<dbReference type="InterPro" id="IPR036291">
    <property type="entry name" value="NAD(P)-bd_dom_sf"/>
</dbReference>
<dbReference type="Proteomes" id="UP000799539">
    <property type="component" value="Unassembled WGS sequence"/>
</dbReference>
<dbReference type="EMBL" id="ML992678">
    <property type="protein sequence ID" value="KAF2211154.1"/>
    <property type="molecule type" value="Genomic_DNA"/>
</dbReference>
<reference evidence="2" key="1">
    <citation type="journal article" date="2020" name="Stud. Mycol.">
        <title>101 Dothideomycetes genomes: a test case for predicting lifestyles and emergence of pathogens.</title>
        <authorList>
            <person name="Haridas S."/>
            <person name="Albert R."/>
            <person name="Binder M."/>
            <person name="Bloem J."/>
            <person name="Labutti K."/>
            <person name="Salamov A."/>
            <person name="Andreopoulos B."/>
            <person name="Baker S."/>
            <person name="Barry K."/>
            <person name="Bills G."/>
            <person name="Bluhm B."/>
            <person name="Cannon C."/>
            <person name="Castanera R."/>
            <person name="Culley D."/>
            <person name="Daum C."/>
            <person name="Ezra D."/>
            <person name="Gonzalez J."/>
            <person name="Henrissat B."/>
            <person name="Kuo A."/>
            <person name="Liang C."/>
            <person name="Lipzen A."/>
            <person name="Lutzoni F."/>
            <person name="Magnuson J."/>
            <person name="Mondo S."/>
            <person name="Nolan M."/>
            <person name="Ohm R."/>
            <person name="Pangilinan J."/>
            <person name="Park H.-J."/>
            <person name="Ramirez L."/>
            <person name="Alfaro M."/>
            <person name="Sun H."/>
            <person name="Tritt A."/>
            <person name="Yoshinaga Y."/>
            <person name="Zwiers L.-H."/>
            <person name="Turgeon B."/>
            <person name="Goodwin S."/>
            <person name="Spatafora J."/>
            <person name="Crous P."/>
            <person name="Grigoriev I."/>
        </authorList>
    </citation>
    <scope>NUCLEOTIDE SEQUENCE</scope>
    <source>
        <strain evidence="2">SCOH1-5</strain>
    </source>
</reference>
<dbReference type="SUPFAM" id="SSF51735">
    <property type="entry name" value="NAD(P)-binding Rossmann-fold domains"/>
    <property type="match status" value="1"/>
</dbReference>
<evidence type="ECO:0000259" key="1">
    <source>
        <dbReference type="Pfam" id="PF02558"/>
    </source>
</evidence>
<feature type="domain" description="Ketopantoate reductase N-terminal" evidence="1">
    <location>
        <begin position="8"/>
        <end position="137"/>
    </location>
</feature>
<organism evidence="2 3">
    <name type="scientific">Cercospora zeae-maydis SCOH1-5</name>
    <dbReference type="NCBI Taxonomy" id="717836"/>
    <lineage>
        <taxon>Eukaryota</taxon>
        <taxon>Fungi</taxon>
        <taxon>Dikarya</taxon>
        <taxon>Ascomycota</taxon>
        <taxon>Pezizomycotina</taxon>
        <taxon>Dothideomycetes</taxon>
        <taxon>Dothideomycetidae</taxon>
        <taxon>Mycosphaerellales</taxon>
        <taxon>Mycosphaerellaceae</taxon>
        <taxon>Cercospora</taxon>
    </lineage>
</organism>
<dbReference type="AlphaFoldDB" id="A0A6A6FCM8"/>
<protein>
    <recommendedName>
        <fullName evidence="1">Ketopantoate reductase N-terminal domain-containing protein</fullName>
    </recommendedName>
</protein>
<evidence type="ECO:0000313" key="3">
    <source>
        <dbReference type="Proteomes" id="UP000799539"/>
    </source>
</evidence>
<keyword evidence="3" id="KW-1185">Reference proteome</keyword>